<dbReference type="Pfam" id="PF00742">
    <property type="entry name" value="Homoserine_dh"/>
    <property type="match status" value="1"/>
</dbReference>
<keyword evidence="8 13" id="KW-0521">NADP</keyword>
<dbReference type="FunFam" id="3.30.360.10:FF:000005">
    <property type="entry name" value="Homoserine dehydrogenase"/>
    <property type="match status" value="1"/>
</dbReference>
<dbReference type="InterPro" id="IPR001342">
    <property type="entry name" value="HDH_cat"/>
</dbReference>
<evidence type="ECO:0000256" key="7">
    <source>
        <dbReference type="ARBA" id="ARBA00022697"/>
    </source>
</evidence>
<evidence type="ECO:0000256" key="11">
    <source>
        <dbReference type="ARBA" id="ARBA00049031"/>
    </source>
</evidence>
<evidence type="ECO:0000256" key="8">
    <source>
        <dbReference type="ARBA" id="ARBA00022857"/>
    </source>
</evidence>
<name>A0A520MFN8_9GAMM</name>
<evidence type="ECO:0000256" key="14">
    <source>
        <dbReference type="RuleBase" id="RU004171"/>
    </source>
</evidence>
<feature type="domain" description="ACT" evidence="15">
    <location>
        <begin position="344"/>
        <end position="419"/>
    </location>
</feature>
<evidence type="ECO:0000256" key="5">
    <source>
        <dbReference type="ARBA" id="ARBA00013376"/>
    </source>
</evidence>
<dbReference type="AlphaFoldDB" id="A0A520MFN8"/>
<evidence type="ECO:0000259" key="15">
    <source>
        <dbReference type="PROSITE" id="PS51671"/>
    </source>
</evidence>
<dbReference type="SUPFAM" id="SSF51735">
    <property type="entry name" value="NAD(P)-binding Rossmann-fold domains"/>
    <property type="match status" value="1"/>
</dbReference>
<sequence length="422" mass="46026">MKTLKIGICGWGNVATGLFNALSENSAVIKDNSGTDFHIEVIGARRDNPKCDPGSTKIVRDIFEVINHDIDVVVELIGGVEVARELILEAIKNKKNVVTANKAVIYHHGDEIFQSAKENGVRVLYESAVCAGTPIIKLLTEELAANKISKISGMLNGTSNFILSNMEEGSEFDSTLALAQKEGYAEPDPAFDIEGMDAAHKIGILSSIAYGTSLPPEDFYVEGITEIQKSDFHYAMEMGYTIKHLAVAKLDKNNIELRAHPALINLDSHLANLKGVRNGMEIDTDLIGKIHIAGSGAGQESTASGLISDLVHLANTPSMKILQKSSDSMKYELSLFSELVFQYYFYIEAEDIPGVMASITSLLASKSVGIESIVQKEELSGNCVPIILITDPFKEDDYSSLKKELLDLESVRDIRSIRIESD</sequence>
<dbReference type="Gene3D" id="3.30.70.260">
    <property type="match status" value="1"/>
</dbReference>
<dbReference type="GO" id="GO:0004412">
    <property type="term" value="F:homoserine dehydrogenase activity"/>
    <property type="evidence" value="ECO:0007669"/>
    <property type="project" value="UniProtKB-EC"/>
</dbReference>
<dbReference type="PROSITE" id="PS01042">
    <property type="entry name" value="HOMOSER_DHGENASE"/>
    <property type="match status" value="1"/>
</dbReference>
<comment type="pathway">
    <text evidence="2">Amino-acid biosynthesis; L-methionine biosynthesis via de novo pathway; L-homoserine from L-aspartate: step 3/3.</text>
</comment>
<dbReference type="GO" id="GO:0009086">
    <property type="term" value="P:methionine biosynthetic process"/>
    <property type="evidence" value="ECO:0007669"/>
    <property type="project" value="UniProtKB-KW"/>
</dbReference>
<dbReference type="SUPFAM" id="SSF55347">
    <property type="entry name" value="Glyceraldehyde-3-phosphate dehydrogenase-like, C-terminal domain"/>
    <property type="match status" value="1"/>
</dbReference>
<proteinExistence type="inferred from homology"/>
<keyword evidence="9" id="KW-0560">Oxidoreductase</keyword>
<organism evidence="16 17">
    <name type="scientific">SAR86 cluster bacterium</name>
    <dbReference type="NCBI Taxonomy" id="2030880"/>
    <lineage>
        <taxon>Bacteria</taxon>
        <taxon>Pseudomonadati</taxon>
        <taxon>Pseudomonadota</taxon>
        <taxon>Gammaproteobacteria</taxon>
        <taxon>SAR86 cluster</taxon>
    </lineage>
</organism>
<dbReference type="EC" id="1.1.1.3" evidence="4"/>
<dbReference type="InterPro" id="IPR005106">
    <property type="entry name" value="Asp/hSer_DH_NAD-bd"/>
</dbReference>
<comment type="caution">
    <text evidence="16">The sequence shown here is derived from an EMBL/GenBank/DDBJ whole genome shotgun (WGS) entry which is preliminary data.</text>
</comment>
<dbReference type="PANTHER" id="PTHR43331">
    <property type="entry name" value="HOMOSERINE DEHYDROGENASE"/>
    <property type="match status" value="1"/>
</dbReference>
<dbReference type="InterPro" id="IPR036291">
    <property type="entry name" value="NAD(P)-bd_dom_sf"/>
</dbReference>
<protein>
    <recommendedName>
        <fullName evidence="5">Homoserine dehydrogenase</fullName>
        <ecNumber evidence="4">1.1.1.3</ecNumber>
    </recommendedName>
</protein>
<evidence type="ECO:0000256" key="2">
    <source>
        <dbReference type="ARBA" id="ARBA00005062"/>
    </source>
</evidence>
<comment type="similarity">
    <text evidence="3 14">Belongs to the homoserine dehydrogenase family.</text>
</comment>
<dbReference type="GO" id="GO:0050661">
    <property type="term" value="F:NADP binding"/>
    <property type="evidence" value="ECO:0007669"/>
    <property type="project" value="InterPro"/>
</dbReference>
<evidence type="ECO:0000256" key="10">
    <source>
        <dbReference type="ARBA" id="ARBA00023167"/>
    </source>
</evidence>
<accession>A0A520MFN8</accession>
<evidence type="ECO:0000256" key="9">
    <source>
        <dbReference type="ARBA" id="ARBA00023002"/>
    </source>
</evidence>
<dbReference type="Gene3D" id="3.30.360.10">
    <property type="entry name" value="Dihydrodipicolinate Reductase, domain 2"/>
    <property type="match status" value="1"/>
</dbReference>
<comment type="catalytic activity">
    <reaction evidence="11">
        <text>L-homoserine + NAD(+) = L-aspartate 4-semialdehyde + NADH + H(+)</text>
        <dbReference type="Rhea" id="RHEA:15757"/>
        <dbReference type="ChEBI" id="CHEBI:15378"/>
        <dbReference type="ChEBI" id="CHEBI:57476"/>
        <dbReference type="ChEBI" id="CHEBI:57540"/>
        <dbReference type="ChEBI" id="CHEBI:57945"/>
        <dbReference type="ChEBI" id="CHEBI:537519"/>
        <dbReference type="EC" id="1.1.1.3"/>
    </reaction>
    <physiologicalReaction direction="right-to-left" evidence="11">
        <dbReference type="Rhea" id="RHEA:15759"/>
    </physiologicalReaction>
</comment>
<evidence type="ECO:0000313" key="16">
    <source>
        <dbReference type="EMBL" id="RZO20020.1"/>
    </source>
</evidence>
<dbReference type="SUPFAM" id="SSF55021">
    <property type="entry name" value="ACT-like"/>
    <property type="match status" value="1"/>
</dbReference>
<reference evidence="16 17" key="1">
    <citation type="submission" date="2019-02" db="EMBL/GenBank/DDBJ databases">
        <title>Prokaryotic population dynamics and viral predation in marine succession experiment using metagenomics: the confinement effect.</title>
        <authorList>
            <person name="Haro-Moreno J.M."/>
            <person name="Rodriguez-Valera F."/>
            <person name="Lopez-Perez M."/>
        </authorList>
    </citation>
    <scope>NUCLEOTIDE SEQUENCE [LARGE SCALE GENOMIC DNA]</scope>
    <source>
        <strain evidence="16">MED-G163</strain>
    </source>
</reference>
<comment type="pathway">
    <text evidence="1">Amino-acid biosynthesis; L-threonine biosynthesis; L-threonine from L-aspartate: step 3/5.</text>
</comment>
<evidence type="ECO:0000256" key="1">
    <source>
        <dbReference type="ARBA" id="ARBA00005056"/>
    </source>
</evidence>
<dbReference type="PROSITE" id="PS51671">
    <property type="entry name" value="ACT"/>
    <property type="match status" value="1"/>
</dbReference>
<dbReference type="UniPathway" id="UPA00050">
    <property type="reaction ID" value="UER00063"/>
</dbReference>
<evidence type="ECO:0000313" key="17">
    <source>
        <dbReference type="Proteomes" id="UP000315782"/>
    </source>
</evidence>
<dbReference type="NCBIfam" id="NF004976">
    <property type="entry name" value="PRK06349.1"/>
    <property type="match status" value="1"/>
</dbReference>
<evidence type="ECO:0000256" key="6">
    <source>
        <dbReference type="ARBA" id="ARBA00022605"/>
    </source>
</evidence>
<gene>
    <name evidence="16" type="ORF">EVA96_03215</name>
</gene>
<dbReference type="InterPro" id="IPR045865">
    <property type="entry name" value="ACT-like_dom_sf"/>
</dbReference>
<dbReference type="EMBL" id="SHBI01000024">
    <property type="protein sequence ID" value="RZO20020.1"/>
    <property type="molecule type" value="Genomic_DNA"/>
</dbReference>
<evidence type="ECO:0000256" key="4">
    <source>
        <dbReference type="ARBA" id="ARBA00013213"/>
    </source>
</evidence>
<dbReference type="Proteomes" id="UP000315782">
    <property type="component" value="Unassembled WGS sequence"/>
</dbReference>
<dbReference type="GO" id="GO:0009088">
    <property type="term" value="P:threonine biosynthetic process"/>
    <property type="evidence" value="ECO:0007669"/>
    <property type="project" value="UniProtKB-UniPathway"/>
</dbReference>
<feature type="binding site" evidence="13">
    <location>
        <position position="186"/>
    </location>
    <ligand>
        <name>L-homoserine</name>
        <dbReference type="ChEBI" id="CHEBI:57476"/>
    </ligand>
</feature>
<dbReference type="Pfam" id="PF03447">
    <property type="entry name" value="NAD_binding_3"/>
    <property type="match status" value="1"/>
</dbReference>
<dbReference type="PANTHER" id="PTHR43331:SF1">
    <property type="entry name" value="HOMOSERINE DEHYDROGENASE"/>
    <property type="match status" value="1"/>
</dbReference>
<evidence type="ECO:0000256" key="13">
    <source>
        <dbReference type="PIRSR" id="PIRSR000098-2"/>
    </source>
</evidence>
<evidence type="ECO:0000256" key="12">
    <source>
        <dbReference type="PIRSR" id="PIRSR000098-1"/>
    </source>
</evidence>
<evidence type="ECO:0000256" key="3">
    <source>
        <dbReference type="ARBA" id="ARBA00006753"/>
    </source>
</evidence>
<keyword evidence="6" id="KW-0028">Amino-acid biosynthesis</keyword>
<keyword evidence="7" id="KW-0791">Threonine biosynthesis</keyword>
<keyword evidence="10" id="KW-0486">Methionine biosynthesis</keyword>
<dbReference type="InterPro" id="IPR016204">
    <property type="entry name" value="HDH"/>
</dbReference>
<feature type="binding site" evidence="13">
    <location>
        <position position="102"/>
    </location>
    <ligand>
        <name>NADPH</name>
        <dbReference type="ChEBI" id="CHEBI:57783"/>
    </ligand>
</feature>
<dbReference type="CDD" id="cd04881">
    <property type="entry name" value="ACT_HSDH-Hom"/>
    <property type="match status" value="1"/>
</dbReference>
<feature type="active site" description="Proton donor" evidence="12">
    <location>
        <position position="201"/>
    </location>
</feature>
<dbReference type="PIRSF" id="PIRSF000098">
    <property type="entry name" value="Homoser_dehydrog"/>
    <property type="match status" value="1"/>
</dbReference>
<dbReference type="InterPro" id="IPR019811">
    <property type="entry name" value="HDH_CS"/>
</dbReference>
<dbReference type="Gene3D" id="3.40.50.720">
    <property type="entry name" value="NAD(P)-binding Rossmann-like Domain"/>
    <property type="match status" value="1"/>
</dbReference>
<dbReference type="UniPathway" id="UPA00051">
    <property type="reaction ID" value="UER00465"/>
</dbReference>
<dbReference type="InterPro" id="IPR002912">
    <property type="entry name" value="ACT_dom"/>
</dbReference>